<dbReference type="GO" id="GO:0000156">
    <property type="term" value="F:phosphorelay response regulator activity"/>
    <property type="evidence" value="ECO:0007669"/>
    <property type="project" value="TreeGrafter"/>
</dbReference>
<evidence type="ECO:0000256" key="8">
    <source>
        <dbReference type="PROSITE-ProRule" id="PRU01091"/>
    </source>
</evidence>
<dbReference type="CDD" id="cd17627">
    <property type="entry name" value="REC_OmpR_PrrA-like"/>
    <property type="match status" value="1"/>
</dbReference>
<comment type="subcellular location">
    <subcellularLocation>
        <location evidence="1">Cytoplasm</location>
    </subcellularLocation>
</comment>
<dbReference type="InterPro" id="IPR036388">
    <property type="entry name" value="WH-like_DNA-bd_sf"/>
</dbReference>
<keyword evidence="12" id="KW-1185">Reference proteome</keyword>
<accession>A0AAU4K109</accession>
<evidence type="ECO:0000259" key="10">
    <source>
        <dbReference type="PROSITE" id="PS51755"/>
    </source>
</evidence>
<sequence length="251" mass="26782">MPDESTSATDVSVLVVDDDADVLHSLQRGLRLAGFSVDTATGGAEALRAMQVRRPALLVLDINMPGLDGVGVVTALRAIGDDIPVCVLSARTSVDDRIAGLEAGADDYLTKPFDLGELVARIKALLRRRPADAPAPVTAAAGGAERDGTAVAVRSVAHVDLDPGARRVYSDGHLVDLTRREFELLAVLMEHPGMVLSRVQLLSQVWGYDFAADTNVVDVFVGYLRRKLEAHGQPRIVQTVRGVGFVVRTTP</sequence>
<dbReference type="GO" id="GO:0005829">
    <property type="term" value="C:cytosol"/>
    <property type="evidence" value="ECO:0007669"/>
    <property type="project" value="TreeGrafter"/>
</dbReference>
<dbReference type="PROSITE" id="PS50110">
    <property type="entry name" value="RESPONSE_REGULATORY"/>
    <property type="match status" value="1"/>
</dbReference>
<evidence type="ECO:0000256" key="6">
    <source>
        <dbReference type="ARBA" id="ARBA00023163"/>
    </source>
</evidence>
<dbReference type="Gene3D" id="1.10.10.10">
    <property type="entry name" value="Winged helix-like DNA-binding domain superfamily/Winged helix DNA-binding domain"/>
    <property type="match status" value="1"/>
</dbReference>
<evidence type="ECO:0000256" key="3">
    <source>
        <dbReference type="ARBA" id="ARBA00023012"/>
    </source>
</evidence>
<feature type="modified residue" description="4-aspartylphosphate" evidence="7">
    <location>
        <position position="61"/>
    </location>
</feature>
<dbReference type="InterPro" id="IPR016032">
    <property type="entry name" value="Sig_transdc_resp-reg_C-effctor"/>
</dbReference>
<name>A0AAU4K109_9NOCA</name>
<evidence type="ECO:0000259" key="9">
    <source>
        <dbReference type="PROSITE" id="PS50110"/>
    </source>
</evidence>
<evidence type="ECO:0000256" key="5">
    <source>
        <dbReference type="ARBA" id="ARBA00023125"/>
    </source>
</evidence>
<feature type="DNA-binding region" description="OmpR/PhoB-type" evidence="8">
    <location>
        <begin position="151"/>
        <end position="249"/>
    </location>
</feature>
<feature type="domain" description="Response regulatory" evidence="9">
    <location>
        <begin position="12"/>
        <end position="126"/>
    </location>
</feature>
<protein>
    <submittedName>
        <fullName evidence="11">Response regulator transcription factor</fullName>
    </submittedName>
</protein>
<dbReference type="KEGG" id="whr:OG579_18750"/>
<dbReference type="GO" id="GO:0000976">
    <property type="term" value="F:transcription cis-regulatory region binding"/>
    <property type="evidence" value="ECO:0007669"/>
    <property type="project" value="TreeGrafter"/>
</dbReference>
<dbReference type="RefSeq" id="WP_328857170.1">
    <property type="nucleotide sequence ID" value="NZ_CP108021.1"/>
</dbReference>
<evidence type="ECO:0000256" key="1">
    <source>
        <dbReference type="ARBA" id="ARBA00004496"/>
    </source>
</evidence>
<dbReference type="Pfam" id="PF00486">
    <property type="entry name" value="Trans_reg_C"/>
    <property type="match status" value="1"/>
</dbReference>
<dbReference type="PANTHER" id="PTHR48111">
    <property type="entry name" value="REGULATOR OF RPOS"/>
    <property type="match status" value="1"/>
</dbReference>
<keyword evidence="6" id="KW-0804">Transcription</keyword>
<keyword evidence="2 7" id="KW-0597">Phosphoprotein</keyword>
<evidence type="ECO:0000256" key="4">
    <source>
        <dbReference type="ARBA" id="ARBA00023015"/>
    </source>
</evidence>
<dbReference type="GO" id="GO:0032993">
    <property type="term" value="C:protein-DNA complex"/>
    <property type="evidence" value="ECO:0007669"/>
    <property type="project" value="TreeGrafter"/>
</dbReference>
<dbReference type="CDD" id="cd00383">
    <property type="entry name" value="trans_reg_C"/>
    <property type="match status" value="1"/>
</dbReference>
<dbReference type="PROSITE" id="PS51755">
    <property type="entry name" value="OMPR_PHOB"/>
    <property type="match status" value="1"/>
</dbReference>
<evidence type="ECO:0000313" key="11">
    <source>
        <dbReference type="EMBL" id="WUM19709.1"/>
    </source>
</evidence>
<dbReference type="Proteomes" id="UP001432128">
    <property type="component" value="Chromosome"/>
</dbReference>
<dbReference type="InterPro" id="IPR001867">
    <property type="entry name" value="OmpR/PhoB-type_DNA-bd"/>
</dbReference>
<keyword evidence="3" id="KW-0902">Two-component regulatory system</keyword>
<proteinExistence type="predicted"/>
<gene>
    <name evidence="11" type="ORF">OG579_18750</name>
</gene>
<keyword evidence="4" id="KW-0805">Transcription regulation</keyword>
<dbReference type="AlphaFoldDB" id="A0AAU4K109"/>
<dbReference type="SMART" id="SM00862">
    <property type="entry name" value="Trans_reg_C"/>
    <property type="match status" value="1"/>
</dbReference>
<dbReference type="InterPro" id="IPR011006">
    <property type="entry name" value="CheY-like_superfamily"/>
</dbReference>
<evidence type="ECO:0000313" key="12">
    <source>
        <dbReference type="Proteomes" id="UP001432128"/>
    </source>
</evidence>
<dbReference type="SUPFAM" id="SSF46894">
    <property type="entry name" value="C-terminal effector domain of the bipartite response regulators"/>
    <property type="match status" value="1"/>
</dbReference>
<dbReference type="Gene3D" id="3.40.50.2300">
    <property type="match status" value="1"/>
</dbReference>
<dbReference type="Pfam" id="PF00072">
    <property type="entry name" value="Response_reg"/>
    <property type="match status" value="1"/>
</dbReference>
<dbReference type="PANTHER" id="PTHR48111:SF22">
    <property type="entry name" value="REGULATOR OF RPOS"/>
    <property type="match status" value="1"/>
</dbReference>
<reference evidence="11 12" key="1">
    <citation type="submission" date="2022-10" db="EMBL/GenBank/DDBJ databases">
        <title>The complete genomes of actinobacterial strains from the NBC collection.</title>
        <authorList>
            <person name="Joergensen T.S."/>
            <person name="Alvarez Arevalo M."/>
            <person name="Sterndorff E.B."/>
            <person name="Faurdal D."/>
            <person name="Vuksanovic O."/>
            <person name="Mourched A.-S."/>
            <person name="Charusanti P."/>
            <person name="Shaw S."/>
            <person name="Blin K."/>
            <person name="Weber T."/>
        </authorList>
    </citation>
    <scope>NUCLEOTIDE SEQUENCE [LARGE SCALE GENOMIC DNA]</scope>
    <source>
        <strain evidence="11 12">NBC_00319</strain>
    </source>
</reference>
<keyword evidence="5 8" id="KW-0238">DNA-binding</keyword>
<dbReference type="SUPFAM" id="SSF52172">
    <property type="entry name" value="CheY-like"/>
    <property type="match status" value="1"/>
</dbReference>
<dbReference type="Gene3D" id="6.10.250.690">
    <property type="match status" value="1"/>
</dbReference>
<evidence type="ECO:0000256" key="7">
    <source>
        <dbReference type="PROSITE-ProRule" id="PRU00169"/>
    </source>
</evidence>
<dbReference type="EMBL" id="CP108021">
    <property type="protein sequence ID" value="WUM19709.1"/>
    <property type="molecule type" value="Genomic_DNA"/>
</dbReference>
<dbReference type="InterPro" id="IPR039420">
    <property type="entry name" value="WalR-like"/>
</dbReference>
<evidence type="ECO:0000256" key="2">
    <source>
        <dbReference type="ARBA" id="ARBA00022553"/>
    </source>
</evidence>
<organism evidence="11 12">
    <name type="scientific">Williamsia herbipolensis</name>
    <dbReference type="NCBI Taxonomy" id="1603258"/>
    <lineage>
        <taxon>Bacteria</taxon>
        <taxon>Bacillati</taxon>
        <taxon>Actinomycetota</taxon>
        <taxon>Actinomycetes</taxon>
        <taxon>Mycobacteriales</taxon>
        <taxon>Nocardiaceae</taxon>
        <taxon>Williamsia</taxon>
    </lineage>
</organism>
<feature type="domain" description="OmpR/PhoB-type" evidence="10">
    <location>
        <begin position="151"/>
        <end position="249"/>
    </location>
</feature>
<dbReference type="FunFam" id="1.10.10.10:FF:000005">
    <property type="entry name" value="Two-component system response regulator"/>
    <property type="match status" value="1"/>
</dbReference>
<dbReference type="SMART" id="SM00448">
    <property type="entry name" value="REC"/>
    <property type="match status" value="1"/>
</dbReference>
<dbReference type="InterPro" id="IPR001789">
    <property type="entry name" value="Sig_transdc_resp-reg_receiver"/>
</dbReference>
<dbReference type="GO" id="GO:0006355">
    <property type="term" value="P:regulation of DNA-templated transcription"/>
    <property type="evidence" value="ECO:0007669"/>
    <property type="project" value="InterPro"/>
</dbReference>